<accession>A0A1J9RWL2</accession>
<feature type="compositionally biased region" description="Basic and acidic residues" evidence="1">
    <location>
        <begin position="121"/>
        <end position="134"/>
    </location>
</feature>
<dbReference type="OrthoDB" id="5329385at2759"/>
<dbReference type="Proteomes" id="UP000183809">
    <property type="component" value="Unassembled WGS sequence"/>
</dbReference>
<evidence type="ECO:0000313" key="3">
    <source>
        <dbReference type="Proteomes" id="UP000183809"/>
    </source>
</evidence>
<evidence type="ECO:0000313" key="2">
    <source>
        <dbReference type="EMBL" id="OJD31869.1"/>
    </source>
</evidence>
<dbReference type="Pfam" id="PF17119">
    <property type="entry name" value="MMU163"/>
    <property type="match status" value="2"/>
</dbReference>
<dbReference type="AlphaFoldDB" id="A0A1J9RWL2"/>
<dbReference type="InterPro" id="IPR031342">
    <property type="entry name" value="Mug163-like"/>
</dbReference>
<name>A0A1J9RWL2_9PEZI</name>
<keyword evidence="3" id="KW-1185">Reference proteome</keyword>
<proteinExistence type="predicted"/>
<dbReference type="GeneID" id="31016321"/>
<dbReference type="InterPro" id="IPR018790">
    <property type="entry name" value="DUF2358"/>
</dbReference>
<feature type="region of interest" description="Disordered" evidence="1">
    <location>
        <begin position="107"/>
        <end position="134"/>
    </location>
</feature>
<comment type="caution">
    <text evidence="2">The sequence shown here is derived from an EMBL/GenBank/DDBJ whole genome shotgun (WGS) entry which is preliminary data.</text>
</comment>
<protein>
    <submittedName>
        <fullName evidence="2">Tubby protein</fullName>
    </submittedName>
</protein>
<dbReference type="PANTHER" id="PTHR31094:SF2">
    <property type="entry name" value="RIKEN CDNA 2310061I04 GENE"/>
    <property type="match status" value="1"/>
</dbReference>
<dbReference type="PANTHER" id="PTHR31094">
    <property type="entry name" value="RIKEN CDNA 2310061I04 GENE"/>
    <property type="match status" value="1"/>
</dbReference>
<dbReference type="EMBL" id="MNUE01000043">
    <property type="protein sequence ID" value="OJD31869.1"/>
    <property type="molecule type" value="Genomic_DNA"/>
</dbReference>
<dbReference type="RefSeq" id="XP_020128129.1">
    <property type="nucleotide sequence ID" value="XM_020276060.1"/>
</dbReference>
<gene>
    <name evidence="2" type="ORF">BKCO1_4300099</name>
</gene>
<sequence length="353" mass="39134">MSEAISVRVGLLANERCIIVRILIDKTCSDSVSFPPSTRTAVTPLTQTIYEFANLQMTAGLMRCIPPSRLARVHRLPSRAPPAAIPTTFRHSIRGFAKVQRLEGTETEEWFSASTPSPLPPEHKGEGGKPPDERTLKLGKTIRTLHERLPTLLASPLPQEILSPHITLHLFPSTHPHLPTVSGRIAYTAALWTAPVAWGRVPVVGNVRLEILSERMMRNGCDSSSGKAHEKLIVKWKTCGKTKGKGVGAFYRGISGSEQVDKITEFLGGDAKDDEEFVGLFKFEFDEEGRILTHTIEHAEEGGNWDKMTRVISVTDWLLGKAWGAKQPAGLALGFCKNEDSYKRPPHHRHVQY</sequence>
<dbReference type="STRING" id="236234.A0A1J9RWL2"/>
<reference evidence="2 3" key="1">
    <citation type="submission" date="2016-10" db="EMBL/GenBank/DDBJ databases">
        <title>Proteomics and genomics reveal pathogen-plant mechanisms compatible with a hemibiotrophic lifestyle of Diplodia corticola.</title>
        <authorList>
            <person name="Fernandes I."/>
            <person name="De Jonge R."/>
            <person name="Van De Peer Y."/>
            <person name="Devreese B."/>
            <person name="Alves A."/>
            <person name="Esteves A.C."/>
        </authorList>
    </citation>
    <scope>NUCLEOTIDE SEQUENCE [LARGE SCALE GENOMIC DNA]</scope>
    <source>
        <strain evidence="2 3">CBS 112549</strain>
    </source>
</reference>
<organism evidence="2 3">
    <name type="scientific">Diplodia corticola</name>
    <dbReference type="NCBI Taxonomy" id="236234"/>
    <lineage>
        <taxon>Eukaryota</taxon>
        <taxon>Fungi</taxon>
        <taxon>Dikarya</taxon>
        <taxon>Ascomycota</taxon>
        <taxon>Pezizomycotina</taxon>
        <taxon>Dothideomycetes</taxon>
        <taxon>Dothideomycetes incertae sedis</taxon>
        <taxon>Botryosphaeriales</taxon>
        <taxon>Botryosphaeriaceae</taxon>
        <taxon>Diplodia</taxon>
    </lineage>
</organism>
<evidence type="ECO:0000256" key="1">
    <source>
        <dbReference type="SAM" id="MobiDB-lite"/>
    </source>
</evidence>